<keyword evidence="3" id="KW-1185">Reference proteome</keyword>
<evidence type="ECO:0000313" key="1">
    <source>
        <dbReference type="EMBL" id="CAI9932558.1"/>
    </source>
</evidence>
<evidence type="ECO:0000313" key="2">
    <source>
        <dbReference type="EMBL" id="CAL6005896.1"/>
    </source>
</evidence>
<dbReference type="AlphaFoldDB" id="A0AA86P6F1"/>
<dbReference type="EMBL" id="CATOUU010000517">
    <property type="protein sequence ID" value="CAI9932558.1"/>
    <property type="molecule type" value="Genomic_DNA"/>
</dbReference>
<sequence length="215" mass="24606">MSTHSIDYLYAVSFVVSVQNCKECTLYQNSYHRSLILQLPIFQFWSGTQKLIPKNSILYIDKYIHICGKLQSAQNGCIHIYIYYLLKHNGLRAVAKKALGYLLTDNLNNCQDVRKRTQLNDLQVDAMINVFQVLAGNSSFKYNVELLQLAREVIIVYKQEVGPIAEELQVGSSATFLNQSVSKQQLKQLNSLMNSINCDDLFLKLKAVIIDMMWV</sequence>
<comment type="caution">
    <text evidence="1">The sequence shown here is derived from an EMBL/GenBank/DDBJ whole genome shotgun (WGS) entry which is preliminary data.</text>
</comment>
<name>A0AA86P6F1_9EUKA</name>
<reference evidence="1" key="1">
    <citation type="submission" date="2023-06" db="EMBL/GenBank/DDBJ databases">
        <authorList>
            <person name="Kurt Z."/>
        </authorList>
    </citation>
    <scope>NUCLEOTIDE SEQUENCE</scope>
</reference>
<proteinExistence type="predicted"/>
<organism evidence="1">
    <name type="scientific">Hexamita inflata</name>
    <dbReference type="NCBI Taxonomy" id="28002"/>
    <lineage>
        <taxon>Eukaryota</taxon>
        <taxon>Metamonada</taxon>
        <taxon>Diplomonadida</taxon>
        <taxon>Hexamitidae</taxon>
        <taxon>Hexamitinae</taxon>
        <taxon>Hexamita</taxon>
    </lineage>
</organism>
<accession>A0AA86P6F1</accession>
<reference evidence="2 3" key="2">
    <citation type="submission" date="2024-07" db="EMBL/GenBank/DDBJ databases">
        <authorList>
            <person name="Akdeniz Z."/>
        </authorList>
    </citation>
    <scope>NUCLEOTIDE SEQUENCE [LARGE SCALE GENOMIC DNA]</scope>
</reference>
<dbReference type="Proteomes" id="UP001642409">
    <property type="component" value="Unassembled WGS sequence"/>
</dbReference>
<gene>
    <name evidence="2" type="ORF">HINF_LOCUS19822</name>
    <name evidence="1" type="ORF">HINF_LOCUS20203</name>
</gene>
<protein>
    <submittedName>
        <fullName evidence="2">Hypothetical_protein</fullName>
    </submittedName>
</protein>
<dbReference type="EMBL" id="CAXDID020000052">
    <property type="protein sequence ID" value="CAL6005896.1"/>
    <property type="molecule type" value="Genomic_DNA"/>
</dbReference>
<evidence type="ECO:0000313" key="3">
    <source>
        <dbReference type="Proteomes" id="UP001642409"/>
    </source>
</evidence>